<dbReference type="GO" id="GO:0009229">
    <property type="term" value="P:thiamine diphosphate biosynthetic process"/>
    <property type="evidence" value="ECO:0007669"/>
    <property type="project" value="UniProtKB-UniPathway"/>
</dbReference>
<comment type="pathway">
    <text evidence="1">Cofactor biosynthesis; thiamine diphosphate biosynthesis.</text>
</comment>
<feature type="domain" description="Thiamine-phosphate synthase ThiN" evidence="8">
    <location>
        <begin position="283"/>
        <end position="453"/>
    </location>
</feature>
<dbReference type="CDD" id="cd01169">
    <property type="entry name" value="HMPP_kinase"/>
    <property type="match status" value="1"/>
</dbReference>
<evidence type="ECO:0000259" key="7">
    <source>
        <dbReference type="Pfam" id="PF08543"/>
    </source>
</evidence>
<sequence length="469" mass="49284">MKTVLIVAGSDPGAGAGLQQDLKTATILGAYGLTVVTALTVQNSLGVTAAYPVPSEVVAAQCQALISDFPIHAVKLGMLATAANARVVARFLKTLREEGEKGPFKDSGTLPVVLDPVLAAGRGEPLLDEDGVAVLTRELLPLTTVLTPNVPEAVHLTGMEIETPSHLEEAARRLKDLGPVWVLAKGGHLPGDPVDILTDGKNTYHLPGTRLAAPHHHGSGCLLATALAAFLAQGSAVPEAVNRARRLVTTALRHGLPLGQGVGPVNPYAALAREKAKYTVLEELKQAASRLVREDISPLIPEVMSHLAYAAPYSEGMEDVAAFPGYVLKTIEGTQIPTPPAFGASPLMAGILLAAMDIQPRLRAAMTLKFFKEFTDIAPLLNLRLAKFDSTQTPPPARTREGGLLAVGVAEVLKQQRPWEPLPDLVLVSSGAAAEPLLVVLGENPGSVVEKALALKNAWQTSQILTSKG</sequence>
<dbReference type="FunFam" id="3.40.1190.20:FF:000003">
    <property type="entry name" value="Phosphomethylpyrimidine kinase ThiD"/>
    <property type="match status" value="1"/>
</dbReference>
<name>A0A7C5AL69_9BACT</name>
<evidence type="ECO:0000256" key="3">
    <source>
        <dbReference type="ARBA" id="ARBA00022679"/>
    </source>
</evidence>
<evidence type="ECO:0000313" key="9">
    <source>
        <dbReference type="EMBL" id="HGZ11374.1"/>
    </source>
</evidence>
<keyword evidence="6" id="KW-0067">ATP-binding</keyword>
<accession>A0A7C5AL69</accession>
<keyword evidence="5 9" id="KW-0418">Kinase</keyword>
<dbReference type="Gene3D" id="3.40.1190.20">
    <property type="match status" value="1"/>
</dbReference>
<evidence type="ECO:0000256" key="4">
    <source>
        <dbReference type="ARBA" id="ARBA00022741"/>
    </source>
</evidence>
<dbReference type="GO" id="GO:0005829">
    <property type="term" value="C:cytosol"/>
    <property type="evidence" value="ECO:0007669"/>
    <property type="project" value="TreeGrafter"/>
</dbReference>
<keyword evidence="3 9" id="KW-0808">Transferase</keyword>
<organism evidence="9">
    <name type="scientific">Desulfobacca acetoxidans</name>
    <dbReference type="NCBI Taxonomy" id="60893"/>
    <lineage>
        <taxon>Bacteria</taxon>
        <taxon>Pseudomonadati</taxon>
        <taxon>Thermodesulfobacteriota</taxon>
        <taxon>Desulfobaccia</taxon>
        <taxon>Desulfobaccales</taxon>
        <taxon>Desulfobaccaceae</taxon>
        <taxon>Desulfobacca</taxon>
    </lineage>
</organism>
<dbReference type="Pfam" id="PF08543">
    <property type="entry name" value="Phos_pyr_kin"/>
    <property type="match status" value="1"/>
</dbReference>
<dbReference type="GO" id="GO:0005524">
    <property type="term" value="F:ATP binding"/>
    <property type="evidence" value="ECO:0007669"/>
    <property type="project" value="UniProtKB-KW"/>
</dbReference>
<dbReference type="InterPro" id="IPR013749">
    <property type="entry name" value="PM/HMP-P_kinase-1"/>
</dbReference>
<evidence type="ECO:0000256" key="1">
    <source>
        <dbReference type="ARBA" id="ARBA00004948"/>
    </source>
</evidence>
<dbReference type="SUPFAM" id="SSF53613">
    <property type="entry name" value="Ribokinase-like"/>
    <property type="match status" value="1"/>
</dbReference>
<dbReference type="InterPro" id="IPR036409">
    <property type="entry name" value="Aldolase_II/adducin_N_sf"/>
</dbReference>
<proteinExistence type="predicted"/>
<dbReference type="Pfam" id="PF10120">
    <property type="entry name" value="ThiN"/>
    <property type="match status" value="1"/>
</dbReference>
<dbReference type="PANTHER" id="PTHR20858">
    <property type="entry name" value="PHOSPHOMETHYLPYRIMIDINE KINASE"/>
    <property type="match status" value="1"/>
</dbReference>
<evidence type="ECO:0000256" key="2">
    <source>
        <dbReference type="ARBA" id="ARBA00012135"/>
    </source>
</evidence>
<dbReference type="NCBIfam" id="TIGR00097">
    <property type="entry name" value="HMP-P_kinase"/>
    <property type="match status" value="1"/>
</dbReference>
<gene>
    <name evidence="9" type="primary">thiD</name>
    <name evidence="9" type="ORF">ENW48_04045</name>
</gene>
<dbReference type="UniPathway" id="UPA00060">
    <property type="reaction ID" value="UER00138"/>
</dbReference>
<dbReference type="InterPro" id="IPR029056">
    <property type="entry name" value="Ribokinase-like"/>
</dbReference>
<dbReference type="InterPro" id="IPR019293">
    <property type="entry name" value="ThiN"/>
</dbReference>
<dbReference type="PANTHER" id="PTHR20858:SF17">
    <property type="entry name" value="HYDROXYMETHYLPYRIMIDINE_PHOSPHOMETHYLPYRIMIDINE KINASE THI20-RELATED"/>
    <property type="match status" value="1"/>
</dbReference>
<dbReference type="GO" id="GO:0009228">
    <property type="term" value="P:thiamine biosynthetic process"/>
    <property type="evidence" value="ECO:0007669"/>
    <property type="project" value="InterPro"/>
</dbReference>
<dbReference type="SUPFAM" id="SSF53639">
    <property type="entry name" value="AraD/HMP-PK domain-like"/>
    <property type="match status" value="1"/>
</dbReference>
<dbReference type="InterPro" id="IPR004399">
    <property type="entry name" value="HMP/HMP-P_kinase_dom"/>
</dbReference>
<protein>
    <recommendedName>
        <fullName evidence="2">hydroxymethylpyrimidine kinase</fullName>
        <ecNumber evidence="2">2.7.1.49</ecNumber>
    </recommendedName>
</protein>
<evidence type="ECO:0000256" key="6">
    <source>
        <dbReference type="ARBA" id="ARBA00022840"/>
    </source>
</evidence>
<dbReference type="EMBL" id="DTKJ01000027">
    <property type="protein sequence ID" value="HGZ11374.1"/>
    <property type="molecule type" value="Genomic_DNA"/>
</dbReference>
<dbReference type="Gene3D" id="3.40.225.10">
    <property type="entry name" value="Class II aldolase/adducin N-terminal domain"/>
    <property type="match status" value="1"/>
</dbReference>
<dbReference type="EC" id="2.7.1.49" evidence="2"/>
<reference evidence="9" key="1">
    <citation type="journal article" date="2020" name="mSystems">
        <title>Genome- and Community-Level Interaction Insights into Carbon Utilization and Element Cycling Functions of Hydrothermarchaeota in Hydrothermal Sediment.</title>
        <authorList>
            <person name="Zhou Z."/>
            <person name="Liu Y."/>
            <person name="Xu W."/>
            <person name="Pan J."/>
            <person name="Luo Z.H."/>
            <person name="Li M."/>
        </authorList>
    </citation>
    <scope>NUCLEOTIDE SEQUENCE [LARGE SCALE GENOMIC DNA]</scope>
    <source>
        <strain evidence="9">SpSt-853</strain>
    </source>
</reference>
<keyword evidence="4" id="KW-0547">Nucleotide-binding</keyword>
<evidence type="ECO:0000256" key="5">
    <source>
        <dbReference type="ARBA" id="ARBA00022777"/>
    </source>
</evidence>
<dbReference type="AlphaFoldDB" id="A0A7C5AL69"/>
<feature type="domain" description="Pyridoxamine kinase/Phosphomethylpyrimidine kinase" evidence="7">
    <location>
        <begin position="11"/>
        <end position="266"/>
    </location>
</feature>
<evidence type="ECO:0000259" key="8">
    <source>
        <dbReference type="Pfam" id="PF10120"/>
    </source>
</evidence>
<dbReference type="GO" id="GO:0008902">
    <property type="term" value="F:hydroxymethylpyrimidine kinase activity"/>
    <property type="evidence" value="ECO:0007669"/>
    <property type="project" value="UniProtKB-EC"/>
</dbReference>
<comment type="caution">
    <text evidence="9">The sequence shown here is derived from an EMBL/GenBank/DDBJ whole genome shotgun (WGS) entry which is preliminary data.</text>
</comment>
<dbReference type="GO" id="GO:0008972">
    <property type="term" value="F:phosphomethylpyrimidine kinase activity"/>
    <property type="evidence" value="ECO:0007669"/>
    <property type="project" value="InterPro"/>
</dbReference>